<name>A0A4P7HRG0_9RHOB</name>
<dbReference type="Proteomes" id="UP000296374">
    <property type="component" value="Chromosome"/>
</dbReference>
<evidence type="ECO:0000313" key="2">
    <source>
        <dbReference type="Proteomes" id="UP000296374"/>
    </source>
</evidence>
<organism evidence="1 2">
    <name type="scientific">Paracoccus liaowanqingii</name>
    <dbReference type="NCBI Taxonomy" id="2560053"/>
    <lineage>
        <taxon>Bacteria</taxon>
        <taxon>Pseudomonadati</taxon>
        <taxon>Pseudomonadota</taxon>
        <taxon>Alphaproteobacteria</taxon>
        <taxon>Rhodobacterales</taxon>
        <taxon>Paracoccaceae</taxon>
        <taxon>Paracoccus</taxon>
    </lineage>
</organism>
<gene>
    <name evidence="1" type="ORF">E4191_15485</name>
</gene>
<proteinExistence type="predicted"/>
<evidence type="ECO:0008006" key="3">
    <source>
        <dbReference type="Google" id="ProtNLM"/>
    </source>
</evidence>
<dbReference type="AlphaFoldDB" id="A0A4P7HRG0"/>
<protein>
    <recommendedName>
        <fullName evidence="3">Saccharopine dehydrogenase</fullName>
    </recommendedName>
</protein>
<dbReference type="KEGG" id="plia:E4191_15485"/>
<accession>A0A4P7HRG0</accession>
<evidence type="ECO:0000313" key="1">
    <source>
        <dbReference type="EMBL" id="QBX35931.1"/>
    </source>
</evidence>
<sequence length="340" mass="35650">MSVCHDWRIRMTGKILFVGGTGVVGEQMVRHFRDRHPDIPLLIGGQNIDKAAALARDVGLAEAVQVDTAQPRLGLGRDADVGAVVMVVQDAGLQGLRYALDLGHPYLSIGNWLVEVGGEMAHVIRRPSASPVVLSSHWHAGPTVFLALASMTGLDAVHSIHVSAIVDDLDPTGPAALEDMDLGGAGALAFREGRRVWLTGADATRDITAIDGRTLSAAAFAPYDIVSLQAASGAADIRFDLASGISSSRLRGGTVGTEVILDIAGERDGRKIMRRSTLEFTRGQASLTGLSATLSLSATLGLAGRPAFPAGLYFPEQLMEPDGFLGALEQAGATITIDQT</sequence>
<reference evidence="2" key="1">
    <citation type="submission" date="2019-03" db="EMBL/GenBank/DDBJ databases">
        <authorList>
            <person name="Li J."/>
        </authorList>
    </citation>
    <scope>NUCLEOTIDE SEQUENCE [LARGE SCALE GENOMIC DNA]</scope>
    <source>
        <strain evidence="2">2251</strain>
    </source>
</reference>
<dbReference type="EMBL" id="CP038439">
    <property type="protein sequence ID" value="QBX35931.1"/>
    <property type="molecule type" value="Genomic_DNA"/>
</dbReference>